<feature type="domain" description="C2H2-type" evidence="4">
    <location>
        <begin position="537"/>
        <end position="564"/>
    </location>
</feature>
<feature type="region of interest" description="Disordered" evidence="3">
    <location>
        <begin position="776"/>
        <end position="835"/>
    </location>
</feature>
<feature type="compositionally biased region" description="Basic and acidic residues" evidence="3">
    <location>
        <begin position="512"/>
        <end position="521"/>
    </location>
</feature>
<keyword evidence="2" id="KW-0175">Coiled coil</keyword>
<evidence type="ECO:0000313" key="7">
    <source>
        <dbReference type="Proteomes" id="UP000828390"/>
    </source>
</evidence>
<dbReference type="SUPFAM" id="SSF46785">
    <property type="entry name" value="Winged helix' DNA-binding domain"/>
    <property type="match status" value="1"/>
</dbReference>
<gene>
    <name evidence="6" type="ORF">DPMN_127776</name>
</gene>
<feature type="compositionally biased region" description="Basic and acidic residues" evidence="3">
    <location>
        <begin position="712"/>
        <end position="735"/>
    </location>
</feature>
<dbReference type="Pfam" id="PF00096">
    <property type="entry name" value="zf-C2H2"/>
    <property type="match status" value="2"/>
</dbReference>
<feature type="compositionally biased region" description="Polar residues" evidence="3">
    <location>
        <begin position="1351"/>
        <end position="1369"/>
    </location>
</feature>
<dbReference type="InterPro" id="IPR001346">
    <property type="entry name" value="Interferon_reg_fact_DNA-bd_dom"/>
</dbReference>
<feature type="region of interest" description="Disordered" evidence="3">
    <location>
        <begin position="919"/>
        <end position="953"/>
    </location>
</feature>
<dbReference type="PANTHER" id="PTHR11949:SF17">
    <property type="entry name" value="IRF TRYPTOPHAN PENTAD REPEAT DOMAIN-CONTAINING PROTEIN"/>
    <property type="match status" value="1"/>
</dbReference>
<protein>
    <submittedName>
        <fullName evidence="6">Uncharacterized protein</fullName>
    </submittedName>
</protein>
<dbReference type="Pfam" id="PF00605">
    <property type="entry name" value="IRF"/>
    <property type="match status" value="1"/>
</dbReference>
<feature type="region of interest" description="Disordered" evidence="3">
    <location>
        <begin position="1492"/>
        <end position="1517"/>
    </location>
</feature>
<name>A0A9D4JZ38_DREPO</name>
<feature type="domain" description="IRF tryptophan pentad repeat" evidence="5">
    <location>
        <begin position="36"/>
        <end position="140"/>
    </location>
</feature>
<evidence type="ECO:0000256" key="1">
    <source>
        <dbReference type="PROSITE-ProRule" id="PRU00042"/>
    </source>
</evidence>
<evidence type="ECO:0000256" key="2">
    <source>
        <dbReference type="SAM" id="Coils"/>
    </source>
</evidence>
<feature type="domain" description="C2H2-type" evidence="4">
    <location>
        <begin position="602"/>
        <end position="629"/>
    </location>
</feature>
<feature type="compositionally biased region" description="Basic and acidic residues" evidence="3">
    <location>
        <begin position="447"/>
        <end position="473"/>
    </location>
</feature>
<feature type="region of interest" description="Disordered" evidence="3">
    <location>
        <begin position="438"/>
        <end position="473"/>
    </location>
</feature>
<dbReference type="Gene3D" id="3.30.160.60">
    <property type="entry name" value="Classic Zinc Finger"/>
    <property type="match status" value="4"/>
</dbReference>
<dbReference type="PANTHER" id="PTHR11949">
    <property type="entry name" value="INTERFERON REGULATORY FACTOR"/>
    <property type="match status" value="1"/>
</dbReference>
<dbReference type="PROSITE" id="PS00028">
    <property type="entry name" value="ZINC_FINGER_C2H2_1"/>
    <property type="match status" value="9"/>
</dbReference>
<sequence>MSVSDGRILGPKNPGSRAVPSGGKGDKSRYIRPVERQRMRPWLIDHLEKNDVPGLTWQNRNDHVFRISWKHAANQCFNMQNDTNLFERWAIHTGRHEESDHKRWKANFRCALNSLPDVIELKEYGIKKGSNAFKVYKFLDEKESRANKEHKAKMKRDPTSYGGYEYVQSRKYRSDSDHEETAEAVPSLPNLSSLYTPLSTVEMVVETDSRDDTQEVDMDNLQEILTAAQASLEAGIDAAALEKISIEQLSKMGDLSKMKLDIRSTGTESPIEPMYVFVCNWCEKVFPSKVELFQHFLTAHQERLLAHEEYQREGSSLQREIEDLEKKVLNFTREKYKSKDSGEVIEDGQVVDMSSTNIMTSQDVYIEDQALDLSMTQTPAVKQEEALDLTTEAVAGKHKMQLKASQPKLITKKRRSGALDMDYIKKFDDYGLAGRPQTKRQLSLVTKKKEEKEKSKKGGVKKSSDSSKQHSVEDLVHAEILISLKSGANEDEEEEMESDPETVTDVEDDAADKDGSVKSEKSATSSKSNTDADRKPVTCGICSNVFEDAAKLYAHVTEHKNEYKCGMCQTVYHTKDEYVKHLGTHVSTSESSQDAGKAAKTFTCSICEKTFSSAKLLESHKDEHYTVTPIRTSNKKVAMVVHPSTSLLTSKKDKTAASSESREDQKPAEAKEDAKVIVSSASKSDKVAKIVSSDGEEIYVLYSDIDDGTGQGDKKKGKTSDKAFDQDSVDGDKQTITKVGSNAKGSNISVKEKDGHLPAFSEIVKDVDEFFIKDVRSESESQSEKDLETDTDASKTETAASTSADTSENAPDISLEISPPSSQDPHGDSNHSDEEDNRCVICMEELDSTQSLKEHMKLHSIFELTNAKCFEKALKGLKAGEVSDVHADSEKKSKLFICKLCHEEFEQFLDLKEHVSKHLEKPASGKAKRGRPPKRFLDKPESPKAKRHDSKIKQSNSVLAAALNTGPKFPIQTHFKNGKPKKHYLLNEKGDGTLKEGASLEKKFKDDSDHENVDVEKVEVLTKSTAVKKAANSDSVKATPVAITQNFASKLLVQGVTSFLNQKEKNIFFPNSTSIPTGTTASAPKSAQQPTLQVLTPTFLPNAGGAASAISIGGKVTPLHQLRFINTSDIKTAVSPQVIFLKQGSPLPVQLTSQLNALHQNTIAVSQVAGLQTTTIPASKLSTMVTLPIVSLPQQLIASTLTSAKPNLDPSVIAPTVKQMISTQKSVPQVLPTVVPVSMVKTLAQYAPQVTVVSTLKAVPSITTIPTLNLASLQPVRTTISDLSPKFTISLAALQGLATVDLKQKTVNIPVTTKGATYTVPTDTSLPTTRVNPQTQNNLLNMVLARMGQPGQVSVSRPSNQTTPETTASLPASVSLLSGTATLSSAPSVIESGVAASSTQLSPAAQGNVETPLKLSNENMHKSSGEFGKGVVLFSYICKGNLASLEELTSDSCSQATTTSSDTVTTVSTGALQTSPTCASDTSAIETVAMDTKTGDSESTHPSATTSSTNTGKKTWTGPSLRCPKCLFSCDQPTNMLTHMESFHGVKWHKCKYAKCSQSFDSELELELHYVVSHNYECKICFLRMKKFHIYEHSTSHCTVVIKSCVQCDKCKDVFLNIDLFKDHQEHCRDSKDFSMVSQMLIKCQGCTLHLKTMNIVLSHVKKSHIQRVTYSCAHCDCIFQHWTDVKTSIVEHIMSKHAAESSQIRFCHPCCLAFANEADFERHKLSSEHERVRQQQLVNESNTETDSIVSTDGSMQEIRTVNMLTKSSLKLGILKSRRKPFLSRSLSCRDCHSTFRTVFQLRQHRVFRHGDVMKGRTMKASLSKADFTCELCSKSFMAKNSLNKHREKCILQAKQLSQTLIVSDEDCGKSKQDGNRPDIENS</sequence>
<feature type="compositionally biased region" description="Basic and acidic residues" evidence="3">
    <location>
        <begin position="650"/>
        <end position="673"/>
    </location>
</feature>
<feature type="region of interest" description="Disordered" evidence="3">
    <location>
        <begin position="1350"/>
        <end position="1369"/>
    </location>
</feature>
<feature type="compositionally biased region" description="Low complexity" evidence="3">
    <location>
        <begin position="796"/>
        <end position="808"/>
    </location>
</feature>
<dbReference type="OrthoDB" id="6538197at2759"/>
<keyword evidence="1" id="KW-0862">Zinc</keyword>
<reference evidence="6" key="2">
    <citation type="submission" date="2020-11" db="EMBL/GenBank/DDBJ databases">
        <authorList>
            <person name="McCartney M.A."/>
            <person name="Auch B."/>
            <person name="Kono T."/>
            <person name="Mallez S."/>
            <person name="Becker A."/>
            <person name="Gohl D.M."/>
            <person name="Silverstein K.A.T."/>
            <person name="Koren S."/>
            <person name="Bechman K.B."/>
            <person name="Herman A."/>
            <person name="Abrahante J.E."/>
            <person name="Garbe J."/>
        </authorList>
    </citation>
    <scope>NUCLEOTIDE SEQUENCE</scope>
    <source>
        <strain evidence="6">Duluth1</strain>
        <tissue evidence="6">Whole animal</tissue>
    </source>
</reference>
<feature type="region of interest" description="Disordered" evidence="3">
    <location>
        <begin position="485"/>
        <end position="534"/>
    </location>
</feature>
<dbReference type="Proteomes" id="UP000828390">
    <property type="component" value="Unassembled WGS sequence"/>
</dbReference>
<keyword evidence="7" id="KW-1185">Reference proteome</keyword>
<dbReference type="GO" id="GO:0000978">
    <property type="term" value="F:RNA polymerase II cis-regulatory region sequence-specific DNA binding"/>
    <property type="evidence" value="ECO:0007669"/>
    <property type="project" value="TreeGrafter"/>
</dbReference>
<dbReference type="PROSITE" id="PS50157">
    <property type="entry name" value="ZINC_FINGER_C2H2_2"/>
    <property type="match status" value="6"/>
</dbReference>
<feature type="coiled-coil region" evidence="2">
    <location>
        <begin position="307"/>
        <end position="334"/>
    </location>
</feature>
<accession>A0A9D4JZ38</accession>
<feature type="compositionally biased region" description="Basic and acidic residues" evidence="3">
    <location>
        <begin position="776"/>
        <end position="795"/>
    </location>
</feature>
<evidence type="ECO:0000259" key="5">
    <source>
        <dbReference type="PROSITE" id="PS51507"/>
    </source>
</evidence>
<dbReference type="PROSITE" id="PS51507">
    <property type="entry name" value="IRF_2"/>
    <property type="match status" value="1"/>
</dbReference>
<dbReference type="SMART" id="SM00348">
    <property type="entry name" value="IRF"/>
    <property type="match status" value="1"/>
</dbReference>
<keyword evidence="1" id="KW-0863">Zinc-finger</keyword>
<feature type="domain" description="C2H2-type" evidence="4">
    <location>
        <begin position="896"/>
        <end position="923"/>
    </location>
</feature>
<dbReference type="GO" id="GO:0005634">
    <property type="term" value="C:nucleus"/>
    <property type="evidence" value="ECO:0007669"/>
    <property type="project" value="TreeGrafter"/>
</dbReference>
<dbReference type="Gene3D" id="1.10.10.10">
    <property type="entry name" value="Winged helix-like DNA-binding domain superfamily/Winged helix DNA-binding domain"/>
    <property type="match status" value="1"/>
</dbReference>
<dbReference type="CDD" id="cd00103">
    <property type="entry name" value="IRF"/>
    <property type="match status" value="1"/>
</dbReference>
<keyword evidence="1" id="KW-0479">Metal-binding</keyword>
<organism evidence="6 7">
    <name type="scientific">Dreissena polymorpha</name>
    <name type="common">Zebra mussel</name>
    <name type="synonym">Mytilus polymorpha</name>
    <dbReference type="NCBI Taxonomy" id="45954"/>
    <lineage>
        <taxon>Eukaryota</taxon>
        <taxon>Metazoa</taxon>
        <taxon>Spiralia</taxon>
        <taxon>Lophotrochozoa</taxon>
        <taxon>Mollusca</taxon>
        <taxon>Bivalvia</taxon>
        <taxon>Autobranchia</taxon>
        <taxon>Heteroconchia</taxon>
        <taxon>Euheterodonta</taxon>
        <taxon>Imparidentia</taxon>
        <taxon>Neoheterodontei</taxon>
        <taxon>Myida</taxon>
        <taxon>Dreissenoidea</taxon>
        <taxon>Dreissenidae</taxon>
        <taxon>Dreissena</taxon>
    </lineage>
</organism>
<dbReference type="InterPro" id="IPR036388">
    <property type="entry name" value="WH-like_DNA-bd_sf"/>
</dbReference>
<dbReference type="SMART" id="SM00355">
    <property type="entry name" value="ZnF_C2H2"/>
    <property type="match status" value="15"/>
</dbReference>
<dbReference type="GO" id="GO:0000981">
    <property type="term" value="F:DNA-binding transcription factor activity, RNA polymerase II-specific"/>
    <property type="evidence" value="ECO:0007669"/>
    <property type="project" value="TreeGrafter"/>
</dbReference>
<dbReference type="EMBL" id="JAIWYP010000005">
    <property type="protein sequence ID" value="KAH3825892.1"/>
    <property type="molecule type" value="Genomic_DNA"/>
</dbReference>
<evidence type="ECO:0000256" key="3">
    <source>
        <dbReference type="SAM" id="MobiDB-lite"/>
    </source>
</evidence>
<feature type="domain" description="C2H2-type" evidence="4">
    <location>
        <begin position="1549"/>
        <end position="1579"/>
    </location>
</feature>
<reference evidence="6" key="1">
    <citation type="journal article" date="2019" name="bioRxiv">
        <title>The Genome of the Zebra Mussel, Dreissena polymorpha: A Resource for Invasive Species Research.</title>
        <authorList>
            <person name="McCartney M.A."/>
            <person name="Auch B."/>
            <person name="Kono T."/>
            <person name="Mallez S."/>
            <person name="Zhang Y."/>
            <person name="Obille A."/>
            <person name="Becker A."/>
            <person name="Abrahante J.E."/>
            <person name="Garbe J."/>
            <person name="Badalamenti J.P."/>
            <person name="Herman A."/>
            <person name="Mangelson H."/>
            <person name="Liachko I."/>
            <person name="Sullivan S."/>
            <person name="Sone E.D."/>
            <person name="Koren S."/>
            <person name="Silverstein K.A.T."/>
            <person name="Beckman K.B."/>
            <person name="Gohl D.M."/>
        </authorList>
    </citation>
    <scope>NUCLEOTIDE SEQUENCE</scope>
    <source>
        <strain evidence="6">Duluth1</strain>
        <tissue evidence="6">Whole animal</tissue>
    </source>
</reference>
<dbReference type="InterPro" id="IPR036390">
    <property type="entry name" value="WH_DNA-bd_sf"/>
</dbReference>
<comment type="caution">
    <text evidence="6">The sequence shown here is derived from an EMBL/GenBank/DDBJ whole genome shotgun (WGS) entry which is preliminary data.</text>
</comment>
<dbReference type="GO" id="GO:0008270">
    <property type="term" value="F:zinc ion binding"/>
    <property type="evidence" value="ECO:0007669"/>
    <property type="project" value="UniProtKB-KW"/>
</dbReference>
<feature type="domain" description="C2H2-type" evidence="4">
    <location>
        <begin position="1828"/>
        <end position="1847"/>
    </location>
</feature>
<dbReference type="GO" id="GO:0002376">
    <property type="term" value="P:immune system process"/>
    <property type="evidence" value="ECO:0007669"/>
    <property type="project" value="TreeGrafter"/>
</dbReference>
<feature type="compositionally biased region" description="Basic and acidic residues" evidence="3">
    <location>
        <begin position="935"/>
        <end position="944"/>
    </location>
</feature>
<dbReference type="PRINTS" id="PR00267">
    <property type="entry name" value="INTFRNREGFCT"/>
</dbReference>
<feature type="compositionally biased region" description="Polar residues" evidence="3">
    <location>
        <begin position="1500"/>
        <end position="1517"/>
    </location>
</feature>
<feature type="region of interest" description="Disordered" evidence="3">
    <location>
        <begin position="708"/>
        <end position="740"/>
    </location>
</feature>
<proteinExistence type="predicted"/>
<evidence type="ECO:0000313" key="6">
    <source>
        <dbReference type="EMBL" id="KAH3825892.1"/>
    </source>
</evidence>
<dbReference type="InterPro" id="IPR013087">
    <property type="entry name" value="Znf_C2H2_type"/>
</dbReference>
<feature type="compositionally biased region" description="Acidic residues" evidence="3">
    <location>
        <begin position="489"/>
        <end position="511"/>
    </location>
</feature>
<feature type="region of interest" description="Disordered" evidence="3">
    <location>
        <begin position="643"/>
        <end position="673"/>
    </location>
</feature>
<evidence type="ECO:0000259" key="4">
    <source>
        <dbReference type="PROSITE" id="PS50157"/>
    </source>
</evidence>
<feature type="domain" description="C2H2-type" evidence="4">
    <location>
        <begin position="277"/>
        <end position="300"/>
    </location>
</feature>
<feature type="region of interest" description="Disordered" evidence="3">
    <location>
        <begin position="1"/>
        <end position="30"/>
    </location>
</feature>